<dbReference type="FunFam" id="1.20.1070.10:FF:000291">
    <property type="entry name" value="Predicted protein"/>
    <property type="match status" value="1"/>
</dbReference>
<comment type="subcellular location">
    <subcellularLocation>
        <location evidence="1">Membrane</location>
        <topology evidence="1">Multi-pass membrane protein</topology>
    </subcellularLocation>
</comment>
<dbReference type="PANTHER" id="PTHR45695">
    <property type="entry name" value="LEUCOKININ RECEPTOR-RELATED"/>
    <property type="match status" value="1"/>
</dbReference>
<sequence>MEAQWIRMLLTFNTSTNISEFLGMLDGFGLHQTRLEAETITLTLLYIPIFLLGMVGNIFIALIIASNRHLRNSTNLYLSNMALADLCVSLICVPMAVGQALYRVWIYGEFMCKVTVYLQGVTVAASIYTIAVLSVDRFLAIRHPMIFRRVSNTRSAVKLITAIWVLSVAIMCPLLFMRRVDVVSVIPGEPLYLCNEVWPDLAHRQVYDLLLFAILYAVPGVIIGSSYGLIGKELWTEDKNLQRTESETSRGLGKHVMNGRKRVAKMLIALAILFAVCWLPYHIVSLYLDFHRRHVQPFLTVLPFTILVGHANSALNPVLYFYSSKSFRKYLFRFLKCKKRSAKRNFAVRYTPPNGAFEMRATNRPRMRVISSSTFTRTRSTDSFRFSRSSNASLKSTNTVTRSRDSSSRDRCISREKCYFRMDTKAFNLTVPGQGKKYETIKALVYAHKREILDRSLSIPTTINEESSRKESLTPARPQANQALIPQIPELEEIELCT</sequence>
<protein>
    <submittedName>
        <fullName evidence="11">Neuropeptide FF receptor 2</fullName>
    </submittedName>
</protein>
<feature type="transmembrane region" description="Helical" evidence="9">
    <location>
        <begin position="209"/>
        <end position="230"/>
    </location>
</feature>
<dbReference type="EMBL" id="NEDP02002693">
    <property type="protein sequence ID" value="OWF50283.1"/>
    <property type="molecule type" value="Genomic_DNA"/>
</dbReference>
<accession>A0A210QNG6</accession>
<dbReference type="Pfam" id="PF00001">
    <property type="entry name" value="7tm_1"/>
    <property type="match status" value="1"/>
</dbReference>
<dbReference type="AlphaFoldDB" id="A0A210QNG6"/>
<dbReference type="PRINTS" id="PR00237">
    <property type="entry name" value="GPCRRHODOPSN"/>
</dbReference>
<evidence type="ECO:0000256" key="5">
    <source>
        <dbReference type="ARBA" id="ARBA00023136"/>
    </source>
</evidence>
<dbReference type="Gene3D" id="1.20.1070.10">
    <property type="entry name" value="Rhodopsin 7-helix transmembrane proteins"/>
    <property type="match status" value="1"/>
</dbReference>
<evidence type="ECO:0000256" key="3">
    <source>
        <dbReference type="ARBA" id="ARBA00022989"/>
    </source>
</evidence>
<proteinExistence type="inferred from homology"/>
<dbReference type="InterPro" id="IPR017452">
    <property type="entry name" value="GPCR_Rhodpsn_7TM"/>
</dbReference>
<feature type="domain" description="G-protein coupled receptors family 1 profile" evidence="10">
    <location>
        <begin position="56"/>
        <end position="320"/>
    </location>
</feature>
<evidence type="ECO:0000256" key="2">
    <source>
        <dbReference type="ARBA" id="ARBA00022692"/>
    </source>
</evidence>
<feature type="transmembrane region" description="Helical" evidence="9">
    <location>
        <begin position="263"/>
        <end position="281"/>
    </location>
</feature>
<evidence type="ECO:0000256" key="7">
    <source>
        <dbReference type="ARBA" id="ARBA00023224"/>
    </source>
</evidence>
<keyword evidence="2 8" id="KW-0812">Transmembrane</keyword>
<feature type="transmembrane region" description="Helical" evidence="9">
    <location>
        <begin position="77"/>
        <end position="102"/>
    </location>
</feature>
<evidence type="ECO:0000313" key="12">
    <source>
        <dbReference type="Proteomes" id="UP000242188"/>
    </source>
</evidence>
<comment type="similarity">
    <text evidence="8">Belongs to the G-protein coupled receptor 1 family.</text>
</comment>
<dbReference type="OrthoDB" id="5953793at2759"/>
<organism evidence="11 12">
    <name type="scientific">Mizuhopecten yessoensis</name>
    <name type="common">Japanese scallop</name>
    <name type="synonym">Patinopecten yessoensis</name>
    <dbReference type="NCBI Taxonomy" id="6573"/>
    <lineage>
        <taxon>Eukaryota</taxon>
        <taxon>Metazoa</taxon>
        <taxon>Spiralia</taxon>
        <taxon>Lophotrochozoa</taxon>
        <taxon>Mollusca</taxon>
        <taxon>Bivalvia</taxon>
        <taxon>Autobranchia</taxon>
        <taxon>Pteriomorphia</taxon>
        <taxon>Pectinida</taxon>
        <taxon>Pectinoidea</taxon>
        <taxon>Pectinidae</taxon>
        <taxon>Mizuhopecten</taxon>
    </lineage>
</organism>
<gene>
    <name evidence="11" type="ORF">KP79_PYT07952</name>
</gene>
<dbReference type="InterPro" id="IPR000276">
    <property type="entry name" value="GPCR_Rhodpsn"/>
</dbReference>
<keyword evidence="12" id="KW-1185">Reference proteome</keyword>
<evidence type="ECO:0000259" key="10">
    <source>
        <dbReference type="PROSITE" id="PS50262"/>
    </source>
</evidence>
<dbReference type="PANTHER" id="PTHR45695:SF9">
    <property type="entry name" value="LEUCOKININ RECEPTOR"/>
    <property type="match status" value="1"/>
</dbReference>
<dbReference type="GO" id="GO:0005886">
    <property type="term" value="C:plasma membrane"/>
    <property type="evidence" value="ECO:0007669"/>
    <property type="project" value="TreeGrafter"/>
</dbReference>
<feature type="transmembrane region" description="Helical" evidence="9">
    <location>
        <begin position="301"/>
        <end position="322"/>
    </location>
</feature>
<reference evidence="11 12" key="1">
    <citation type="journal article" date="2017" name="Nat. Ecol. Evol.">
        <title>Scallop genome provides insights into evolution of bilaterian karyotype and development.</title>
        <authorList>
            <person name="Wang S."/>
            <person name="Zhang J."/>
            <person name="Jiao W."/>
            <person name="Li J."/>
            <person name="Xun X."/>
            <person name="Sun Y."/>
            <person name="Guo X."/>
            <person name="Huan P."/>
            <person name="Dong B."/>
            <person name="Zhang L."/>
            <person name="Hu X."/>
            <person name="Sun X."/>
            <person name="Wang J."/>
            <person name="Zhao C."/>
            <person name="Wang Y."/>
            <person name="Wang D."/>
            <person name="Huang X."/>
            <person name="Wang R."/>
            <person name="Lv J."/>
            <person name="Li Y."/>
            <person name="Zhang Z."/>
            <person name="Liu B."/>
            <person name="Lu W."/>
            <person name="Hui Y."/>
            <person name="Liang J."/>
            <person name="Zhou Z."/>
            <person name="Hou R."/>
            <person name="Li X."/>
            <person name="Liu Y."/>
            <person name="Li H."/>
            <person name="Ning X."/>
            <person name="Lin Y."/>
            <person name="Zhao L."/>
            <person name="Xing Q."/>
            <person name="Dou J."/>
            <person name="Li Y."/>
            <person name="Mao J."/>
            <person name="Guo H."/>
            <person name="Dou H."/>
            <person name="Li T."/>
            <person name="Mu C."/>
            <person name="Jiang W."/>
            <person name="Fu Q."/>
            <person name="Fu X."/>
            <person name="Miao Y."/>
            <person name="Liu J."/>
            <person name="Yu Q."/>
            <person name="Li R."/>
            <person name="Liao H."/>
            <person name="Li X."/>
            <person name="Kong Y."/>
            <person name="Jiang Z."/>
            <person name="Chourrout D."/>
            <person name="Li R."/>
            <person name="Bao Z."/>
        </authorList>
    </citation>
    <scope>NUCLEOTIDE SEQUENCE [LARGE SCALE GENOMIC DNA]</scope>
    <source>
        <strain evidence="11 12">PY_sf001</strain>
    </source>
</reference>
<dbReference type="Proteomes" id="UP000242188">
    <property type="component" value="Unassembled WGS sequence"/>
</dbReference>
<keyword evidence="5 9" id="KW-0472">Membrane</keyword>
<evidence type="ECO:0000256" key="4">
    <source>
        <dbReference type="ARBA" id="ARBA00023040"/>
    </source>
</evidence>
<feature type="transmembrane region" description="Helical" evidence="9">
    <location>
        <begin position="44"/>
        <end position="65"/>
    </location>
</feature>
<dbReference type="CDD" id="cd14993">
    <property type="entry name" value="7tmA_CCKR-like"/>
    <property type="match status" value="1"/>
</dbReference>
<evidence type="ECO:0000256" key="9">
    <source>
        <dbReference type="SAM" id="Phobius"/>
    </source>
</evidence>
<evidence type="ECO:0000256" key="8">
    <source>
        <dbReference type="RuleBase" id="RU000688"/>
    </source>
</evidence>
<name>A0A210QNG6_MIZYE</name>
<keyword evidence="4 8" id="KW-0297">G-protein coupled receptor</keyword>
<dbReference type="STRING" id="6573.A0A210QNG6"/>
<dbReference type="GO" id="GO:0004930">
    <property type="term" value="F:G protein-coupled receptor activity"/>
    <property type="evidence" value="ECO:0007669"/>
    <property type="project" value="UniProtKB-KW"/>
</dbReference>
<dbReference type="PROSITE" id="PS50262">
    <property type="entry name" value="G_PROTEIN_RECEP_F1_2"/>
    <property type="match status" value="1"/>
</dbReference>
<evidence type="ECO:0000313" key="11">
    <source>
        <dbReference type="EMBL" id="OWF50283.1"/>
    </source>
</evidence>
<keyword evidence="3 9" id="KW-1133">Transmembrane helix</keyword>
<feature type="transmembrane region" description="Helical" evidence="9">
    <location>
        <begin position="114"/>
        <end position="135"/>
    </location>
</feature>
<evidence type="ECO:0000256" key="6">
    <source>
        <dbReference type="ARBA" id="ARBA00023170"/>
    </source>
</evidence>
<keyword evidence="7 8" id="KW-0807">Transducer</keyword>
<dbReference type="PROSITE" id="PS00237">
    <property type="entry name" value="G_PROTEIN_RECEP_F1_1"/>
    <property type="match status" value="1"/>
</dbReference>
<keyword evidence="6 8" id="KW-0675">Receptor</keyword>
<dbReference type="SUPFAM" id="SSF81321">
    <property type="entry name" value="Family A G protein-coupled receptor-like"/>
    <property type="match status" value="1"/>
</dbReference>
<feature type="transmembrane region" description="Helical" evidence="9">
    <location>
        <begin position="156"/>
        <end position="176"/>
    </location>
</feature>
<evidence type="ECO:0000256" key="1">
    <source>
        <dbReference type="ARBA" id="ARBA00004141"/>
    </source>
</evidence>
<dbReference type="SMART" id="SM01381">
    <property type="entry name" value="7TM_GPCR_Srsx"/>
    <property type="match status" value="1"/>
</dbReference>
<comment type="caution">
    <text evidence="11">The sequence shown here is derived from an EMBL/GenBank/DDBJ whole genome shotgun (WGS) entry which is preliminary data.</text>
</comment>